<evidence type="ECO:0000256" key="5">
    <source>
        <dbReference type="ARBA" id="ARBA00023136"/>
    </source>
</evidence>
<dbReference type="GO" id="GO:0005886">
    <property type="term" value="C:plasma membrane"/>
    <property type="evidence" value="ECO:0007669"/>
    <property type="project" value="UniProtKB-SubCell"/>
</dbReference>
<feature type="transmembrane region" description="Helical" evidence="6">
    <location>
        <begin position="239"/>
        <end position="263"/>
    </location>
</feature>
<feature type="transmembrane region" description="Helical" evidence="6">
    <location>
        <begin position="129"/>
        <end position="147"/>
    </location>
</feature>
<dbReference type="KEGG" id="aft:BBF96_05905"/>
<dbReference type="RefSeq" id="WP_127016302.1">
    <property type="nucleotide sequence ID" value="NZ_CP016379.1"/>
</dbReference>
<dbReference type="OrthoDB" id="9810654at2"/>
<reference evidence="7 8" key="1">
    <citation type="submission" date="2016-07" db="EMBL/GenBank/DDBJ databases">
        <title>Genome and transcriptome analysis of iron-reducing fermentative bacteria Anoxybacter fermentans.</title>
        <authorList>
            <person name="Zeng X."/>
            <person name="Shao Z."/>
        </authorList>
    </citation>
    <scope>NUCLEOTIDE SEQUENCE [LARGE SCALE GENOMIC DNA]</scope>
    <source>
        <strain evidence="7 8">DY22613</strain>
    </source>
</reference>
<comment type="function">
    <text evidence="6">Catalyzes the transfer of a lysyl group from L-lysyl-tRNA(Lys) to membrane-bound phosphatidylglycerol (PG), which produces lysylphosphatidylglycerol (LPG), a major component of the bacterial membrane with a positive net charge. LPG synthesis contributes to bacterial virulence as it is involved in the resistance mechanism against cationic antimicrobial peptides (CAMP) produces by the host's immune system (defensins, cathelicidins) and by the competing microorganisms.</text>
</comment>
<dbReference type="PANTHER" id="PTHR37693:SF1">
    <property type="entry name" value="INTEGRAL MEMBRANE PROTEIN"/>
    <property type="match status" value="1"/>
</dbReference>
<evidence type="ECO:0000256" key="2">
    <source>
        <dbReference type="ARBA" id="ARBA00022475"/>
    </source>
</evidence>
<dbReference type="NCBIfam" id="TIGR00374">
    <property type="entry name" value="flippase-like domain"/>
    <property type="match status" value="1"/>
</dbReference>
<organism evidence="7 8">
    <name type="scientific">Anoxybacter fermentans</name>
    <dbReference type="NCBI Taxonomy" id="1323375"/>
    <lineage>
        <taxon>Bacteria</taxon>
        <taxon>Bacillati</taxon>
        <taxon>Bacillota</taxon>
        <taxon>Clostridia</taxon>
        <taxon>Halanaerobiales</taxon>
        <taxon>Anoxybacter</taxon>
    </lineage>
</organism>
<dbReference type="Proteomes" id="UP000267250">
    <property type="component" value="Chromosome"/>
</dbReference>
<feature type="transmembrane region" description="Helical" evidence="6">
    <location>
        <begin position="159"/>
        <end position="177"/>
    </location>
</feature>
<feature type="transmembrane region" description="Helical" evidence="6">
    <location>
        <begin position="47"/>
        <end position="66"/>
    </location>
</feature>
<evidence type="ECO:0000313" key="7">
    <source>
        <dbReference type="EMBL" id="AZR72968.1"/>
    </source>
</evidence>
<comment type="similarity">
    <text evidence="6">Belongs to the LPG synthase family.</text>
</comment>
<keyword evidence="2" id="KW-1003">Cell membrane</keyword>
<keyword evidence="6" id="KW-0046">Antibiotic resistance</keyword>
<dbReference type="Pfam" id="PF03706">
    <property type="entry name" value="LPG_synthase_TM"/>
    <property type="match status" value="1"/>
</dbReference>
<accession>A0A3S9SXI8</accession>
<evidence type="ECO:0000256" key="4">
    <source>
        <dbReference type="ARBA" id="ARBA00022989"/>
    </source>
</evidence>
<name>A0A3S9SXI8_9FIRM</name>
<dbReference type="EMBL" id="CP016379">
    <property type="protein sequence ID" value="AZR72968.1"/>
    <property type="molecule type" value="Genomic_DNA"/>
</dbReference>
<dbReference type="GO" id="GO:0046677">
    <property type="term" value="P:response to antibiotic"/>
    <property type="evidence" value="ECO:0007669"/>
    <property type="project" value="UniProtKB-KW"/>
</dbReference>
<dbReference type="InterPro" id="IPR022791">
    <property type="entry name" value="L-PG_synthase/AglD"/>
</dbReference>
<gene>
    <name evidence="6" type="primary">mprF</name>
    <name evidence="7" type="ORF">BBF96_05905</name>
</gene>
<dbReference type="AlphaFoldDB" id="A0A3S9SXI8"/>
<keyword evidence="3 6" id="KW-0812">Transmembrane</keyword>
<feature type="transmembrane region" description="Helical" evidence="6">
    <location>
        <begin position="87"/>
        <end position="109"/>
    </location>
</feature>
<keyword evidence="6" id="KW-0443">Lipid metabolism</keyword>
<protein>
    <recommendedName>
        <fullName evidence="6">Phosphatidylglycerol lysyltransferase</fullName>
        <ecNumber evidence="6">2.3.2.3</ecNumber>
    </recommendedName>
    <alternativeName>
        <fullName evidence="6">Lysylphosphatidylglycerol synthase</fullName>
    </alternativeName>
</protein>
<keyword evidence="4 6" id="KW-1133">Transmembrane helix</keyword>
<dbReference type="EC" id="2.3.2.3" evidence="6"/>
<evidence type="ECO:0000256" key="3">
    <source>
        <dbReference type="ARBA" id="ARBA00022692"/>
    </source>
</evidence>
<evidence type="ECO:0000256" key="6">
    <source>
        <dbReference type="RuleBase" id="RU363042"/>
    </source>
</evidence>
<evidence type="ECO:0000256" key="1">
    <source>
        <dbReference type="ARBA" id="ARBA00004651"/>
    </source>
</evidence>
<feature type="transmembrane region" description="Helical" evidence="6">
    <location>
        <begin position="323"/>
        <end position="340"/>
    </location>
</feature>
<evidence type="ECO:0000313" key="8">
    <source>
        <dbReference type="Proteomes" id="UP000267250"/>
    </source>
</evidence>
<dbReference type="PANTHER" id="PTHR37693">
    <property type="entry name" value="PHOSPHATIDYLGLYCEROL LYSYLTRANSFERASE"/>
    <property type="match status" value="1"/>
</dbReference>
<sequence length="346" mass="39666">MKEIKRKNIIKGLKLTLTISIIVSVILLVRTVDLEQLKQMSQIKPRYLFYSIILMLLMWVVQGFRMQILAIALDEKLSLKEGIKNSLVGAFVANVTPFASGGGPVQIIFLHQLGISLGKASSIIIVQWLLRHLFFGILGSIFFFFYRYLIDPGKLSEKVFEVAVGSSILITVFLLFFVWKPQVIPLIAKLVVRFPLIKELFKKESYRRRFEEIIDQAYHEIEIFHECLWTLASRKKMELFLAIIFTGLFWVFFFMIAPVIIMGLGGKPYFIRAFIMQTFMYLILPYIPTPGASGAAELGFAVFFAPFVPLHLLGILMISWRFLTFYIVILAGGLITLRMLNCRVNS</sequence>
<proteinExistence type="inferred from homology"/>
<comment type="subcellular location">
    <subcellularLocation>
        <location evidence="1 6">Cell membrane</location>
        <topology evidence="1 6">Multi-pass membrane protein</topology>
    </subcellularLocation>
</comment>
<dbReference type="GO" id="GO:0050071">
    <property type="term" value="F:phosphatidylglycerol lysyltransferase activity"/>
    <property type="evidence" value="ECO:0007669"/>
    <property type="project" value="UniProtKB-EC"/>
</dbReference>
<keyword evidence="6" id="KW-0808">Transferase</keyword>
<feature type="transmembrane region" description="Helical" evidence="6">
    <location>
        <begin position="12"/>
        <end position="32"/>
    </location>
</feature>
<keyword evidence="8" id="KW-1185">Reference proteome</keyword>
<comment type="catalytic activity">
    <reaction evidence="6">
        <text>L-lysyl-tRNA(Lys) + a 1,2-diacyl-sn-glycero-3-phospho-(1'-sn-glycerol) = a 1,2-diacyl-sn-glycero-3-phospho-1'-(3'-O-L-lysyl)-sn-glycerol + tRNA(Lys)</text>
        <dbReference type="Rhea" id="RHEA:10668"/>
        <dbReference type="Rhea" id="RHEA-COMP:9696"/>
        <dbReference type="Rhea" id="RHEA-COMP:9697"/>
        <dbReference type="ChEBI" id="CHEBI:64716"/>
        <dbReference type="ChEBI" id="CHEBI:75792"/>
        <dbReference type="ChEBI" id="CHEBI:78442"/>
        <dbReference type="ChEBI" id="CHEBI:78529"/>
        <dbReference type="EC" id="2.3.2.3"/>
    </reaction>
</comment>
<dbReference type="GO" id="GO:0006629">
    <property type="term" value="P:lipid metabolic process"/>
    <property type="evidence" value="ECO:0007669"/>
    <property type="project" value="UniProtKB-KW"/>
</dbReference>
<keyword evidence="5 6" id="KW-0472">Membrane</keyword>